<comment type="caution">
    <text evidence="3">The sequence shown here is derived from an EMBL/GenBank/DDBJ whole genome shotgun (WGS) entry which is preliminary data.</text>
</comment>
<proteinExistence type="predicted"/>
<evidence type="ECO:0000313" key="3">
    <source>
        <dbReference type="EMBL" id="PYF68443.1"/>
    </source>
</evidence>
<dbReference type="InterPro" id="IPR006605">
    <property type="entry name" value="G2_nidogen/fibulin_G2F"/>
</dbReference>
<sequence length="113" mass="12127">MKVNLKDESTLRKLRVLLLICAAILLFYDPTYAQGATVGKLNTLKGIIQGIINVIFLIGVSWGAVRTAMALIGHKEGGLTYLLYLIIAIVVWVSINYFMTDAGVQGASGVGGK</sequence>
<gene>
    <name evidence="3" type="ORF">B0O44_11227</name>
</gene>
<dbReference type="RefSeq" id="WP_110834701.1">
    <property type="nucleotide sequence ID" value="NZ_QKLU01000012.1"/>
</dbReference>
<name>A0A318U628_9SPHI</name>
<evidence type="ECO:0000256" key="1">
    <source>
        <dbReference type="SAM" id="Phobius"/>
    </source>
</evidence>
<keyword evidence="4" id="KW-1185">Reference proteome</keyword>
<feature type="transmembrane region" description="Helical" evidence="1">
    <location>
        <begin position="51"/>
        <end position="72"/>
    </location>
</feature>
<organism evidence="3 4">
    <name type="scientific">Pedobacter nutrimenti</name>
    <dbReference type="NCBI Taxonomy" id="1241337"/>
    <lineage>
        <taxon>Bacteria</taxon>
        <taxon>Pseudomonadati</taxon>
        <taxon>Bacteroidota</taxon>
        <taxon>Sphingobacteriia</taxon>
        <taxon>Sphingobacteriales</taxon>
        <taxon>Sphingobacteriaceae</taxon>
        <taxon>Pedobacter</taxon>
    </lineage>
</organism>
<keyword evidence="1" id="KW-0812">Transmembrane</keyword>
<accession>A0A318U628</accession>
<reference evidence="3 4" key="1">
    <citation type="submission" date="2018-06" db="EMBL/GenBank/DDBJ databases">
        <title>Genomic Encyclopedia of Archaeal and Bacterial Type Strains, Phase II (KMG-II): from individual species to whole genera.</title>
        <authorList>
            <person name="Goeker M."/>
        </authorList>
    </citation>
    <scope>NUCLEOTIDE SEQUENCE [LARGE SCALE GENOMIC DNA]</scope>
    <source>
        <strain evidence="3 4">DSM 27372</strain>
    </source>
</reference>
<feature type="transmembrane region" description="Helical" evidence="1">
    <location>
        <begin position="79"/>
        <end position="99"/>
    </location>
</feature>
<dbReference type="EMBL" id="QKLU01000012">
    <property type="protein sequence ID" value="PYF68443.1"/>
    <property type="molecule type" value="Genomic_DNA"/>
</dbReference>
<evidence type="ECO:0000259" key="2">
    <source>
        <dbReference type="PROSITE" id="PS50993"/>
    </source>
</evidence>
<protein>
    <recommendedName>
        <fullName evidence="2">Nidogen G2 beta-barrel domain-containing protein</fullName>
    </recommendedName>
</protein>
<dbReference type="AlphaFoldDB" id="A0A318U628"/>
<feature type="domain" description="Nidogen G2 beta-barrel" evidence="2">
    <location>
        <begin position="29"/>
        <end position="113"/>
    </location>
</feature>
<evidence type="ECO:0000313" key="4">
    <source>
        <dbReference type="Proteomes" id="UP000248198"/>
    </source>
</evidence>
<dbReference type="PROSITE" id="PS50993">
    <property type="entry name" value="NIDOGEN_G2"/>
    <property type="match status" value="1"/>
</dbReference>
<keyword evidence="1" id="KW-0472">Membrane</keyword>
<keyword evidence="1" id="KW-1133">Transmembrane helix</keyword>
<dbReference type="Proteomes" id="UP000248198">
    <property type="component" value="Unassembled WGS sequence"/>
</dbReference>